<organism evidence="2 3">
    <name type="scientific">Daubentonia madagascariensis</name>
    <name type="common">Aye-aye</name>
    <name type="synonym">Sciurus madagascariensis</name>
    <dbReference type="NCBI Taxonomy" id="31869"/>
    <lineage>
        <taxon>Eukaryota</taxon>
        <taxon>Metazoa</taxon>
        <taxon>Chordata</taxon>
        <taxon>Craniata</taxon>
        <taxon>Vertebrata</taxon>
        <taxon>Euteleostomi</taxon>
        <taxon>Mammalia</taxon>
        <taxon>Eutheria</taxon>
        <taxon>Euarchontoglires</taxon>
        <taxon>Primates</taxon>
        <taxon>Strepsirrhini</taxon>
        <taxon>Chiromyiformes</taxon>
        <taxon>Daubentoniidae</taxon>
        <taxon>Daubentonia</taxon>
    </lineage>
</organism>
<dbReference type="Proteomes" id="UP001610411">
    <property type="component" value="Unassembled WGS sequence"/>
</dbReference>
<dbReference type="AlphaFoldDB" id="A0ABD2EVC2"/>
<evidence type="ECO:0000256" key="1">
    <source>
        <dbReference type="SAM" id="MobiDB-lite"/>
    </source>
</evidence>
<dbReference type="EMBL" id="JBFSEQ010000002">
    <property type="protein sequence ID" value="KAL2789713.1"/>
    <property type="molecule type" value="Genomic_DNA"/>
</dbReference>
<sequence>MAAARGLSLRAAALRAITPWPGGRLLAASLALKARREASSSSPEAGEGQIRLTDSCVQGI</sequence>
<evidence type="ECO:0000313" key="3">
    <source>
        <dbReference type="Proteomes" id="UP001610411"/>
    </source>
</evidence>
<protein>
    <submittedName>
        <fullName evidence="2">Iron-sulfur cluster assembly 2-like protein, mitochondrial isoform 2</fullName>
    </submittedName>
</protein>
<comment type="caution">
    <text evidence="2">The sequence shown here is derived from an EMBL/GenBank/DDBJ whole genome shotgun (WGS) entry which is preliminary data.</text>
</comment>
<proteinExistence type="predicted"/>
<gene>
    <name evidence="2" type="ORF">WCI35_004667</name>
</gene>
<feature type="region of interest" description="Disordered" evidence="1">
    <location>
        <begin position="37"/>
        <end position="60"/>
    </location>
</feature>
<keyword evidence="3" id="KW-1185">Reference proteome</keyword>
<feature type="compositionally biased region" description="Low complexity" evidence="1">
    <location>
        <begin position="39"/>
        <end position="48"/>
    </location>
</feature>
<accession>A0ABD2EVC2</accession>
<name>A0ABD2EVC2_DAUMA</name>
<reference evidence="2 3" key="1">
    <citation type="journal article" date="2024" name="G3 (Bethesda)">
        <title>A hybrid genome assembly of the endangered aye-aye (Daubentonia madagascariensis).</title>
        <authorList>
            <person name="Versoza C.J."/>
            <person name="Pfeifer S.P."/>
        </authorList>
    </citation>
    <scope>NUCLEOTIDE SEQUENCE [LARGE SCALE GENOMIC DNA]</scope>
    <source>
        <strain evidence="2">6821</strain>
    </source>
</reference>
<evidence type="ECO:0000313" key="2">
    <source>
        <dbReference type="EMBL" id="KAL2789713.1"/>
    </source>
</evidence>